<dbReference type="SUPFAM" id="SSF55073">
    <property type="entry name" value="Nucleotide cyclase"/>
    <property type="match status" value="1"/>
</dbReference>
<proteinExistence type="predicted"/>
<protein>
    <submittedName>
        <fullName evidence="5">Uncharacterized protein</fullName>
    </submittedName>
</protein>
<dbReference type="PANTHER" id="PTHR44757">
    <property type="entry name" value="DIGUANYLATE CYCLASE DGCP"/>
    <property type="match status" value="1"/>
</dbReference>
<evidence type="ECO:0000313" key="5">
    <source>
        <dbReference type="EMBL" id="BDY13726.1"/>
    </source>
</evidence>
<sequence>MDVSAERGNGSAKLFENGPLLLYSFDISDPDSPKAVYGTPNVHRHLGYRPEEIVEGKVTLRQILHPEDHEILLERIRMLEERRDIDSLSHDYRVIKKNGELCYMRAYTSVERDETGKARFYHGYLTNIHEEEIYKKQLENVIEGSRLGYWIWNLKSDFHEVNDFWLAMLGLTRSDIRNSIEDWRERVHPEDLSHILPLVERSIEEETLFTAEFRMRHSDGSWIWVQSSGGVVERSPEDGKPLLMSGTHQEIGHRKRAEERISHMAFHDTLTNLPNRTLLFDRIEQAVRHAGRHGKVGALLFIDLDNFKHINDTLGHKTGDRLLKRIAGRLRKCVRSEDTVARFGGDEFVVLLTDLDPGRADEFALFVAGKIVEKVSRPIKVKNFSLHTNASVGITIFPYSDNLSKSDPAEIVKRADAAMYHAKNEGKGTIRFFDRLLDEKAQRRMALDSGMRKALETGGFELHYQPIVEIDSGEVTGLEALIRWKSNGESQRPADFIPVAEENSLIVEISEFVLESVCRDLENGAILRAFPKLESVCVNLSINLFRLAEFEERVVRLMRKRSVDPSWFTFELTEKVFIRDFRNISEKIDALRRRGIRFAIDDFGTGFASLTSLKRLPVDYIKIDKSFIRRVDEERDNAKIMETIVNLSDHFGFQVVAEGVETEGEFGFLKKISCRYAQGYFISEPGSIETFFNDGSKGGTDGALQQ</sequence>
<dbReference type="NCBIfam" id="TIGR00229">
    <property type="entry name" value="sensory_box"/>
    <property type="match status" value="2"/>
</dbReference>
<name>A0ABM8FP86_9BACT</name>
<dbReference type="Gene3D" id="3.20.20.450">
    <property type="entry name" value="EAL domain"/>
    <property type="match status" value="1"/>
</dbReference>
<dbReference type="Gene3D" id="3.30.70.270">
    <property type="match status" value="1"/>
</dbReference>
<dbReference type="InterPro" id="IPR001610">
    <property type="entry name" value="PAC"/>
</dbReference>
<dbReference type="InterPro" id="IPR001633">
    <property type="entry name" value="EAL_dom"/>
</dbReference>
<dbReference type="Pfam" id="PF00563">
    <property type="entry name" value="EAL"/>
    <property type="match status" value="1"/>
</dbReference>
<evidence type="ECO:0000313" key="6">
    <source>
        <dbReference type="Proteomes" id="UP001321445"/>
    </source>
</evidence>
<gene>
    <name evidence="5" type="ORF">HCR_20380</name>
</gene>
<dbReference type="Gene3D" id="3.30.450.20">
    <property type="entry name" value="PAS domain"/>
    <property type="match status" value="2"/>
</dbReference>
<evidence type="ECO:0000259" key="1">
    <source>
        <dbReference type="PROSITE" id="PS50112"/>
    </source>
</evidence>
<dbReference type="CDD" id="cd01948">
    <property type="entry name" value="EAL"/>
    <property type="match status" value="1"/>
</dbReference>
<dbReference type="NCBIfam" id="TIGR00254">
    <property type="entry name" value="GGDEF"/>
    <property type="match status" value="1"/>
</dbReference>
<dbReference type="PROSITE" id="PS50113">
    <property type="entry name" value="PAC"/>
    <property type="match status" value="2"/>
</dbReference>
<dbReference type="RefSeq" id="WP_286336670.1">
    <property type="nucleotide sequence ID" value="NZ_AP027370.1"/>
</dbReference>
<dbReference type="InterPro" id="IPR000014">
    <property type="entry name" value="PAS"/>
</dbReference>
<organism evidence="5 6">
    <name type="scientific">Hydrogenimonas cancrithermarum</name>
    <dbReference type="NCBI Taxonomy" id="2993563"/>
    <lineage>
        <taxon>Bacteria</taxon>
        <taxon>Pseudomonadati</taxon>
        <taxon>Campylobacterota</taxon>
        <taxon>Epsilonproteobacteria</taxon>
        <taxon>Campylobacterales</taxon>
        <taxon>Hydrogenimonadaceae</taxon>
        <taxon>Hydrogenimonas</taxon>
    </lineage>
</organism>
<keyword evidence="6" id="KW-1185">Reference proteome</keyword>
<feature type="domain" description="PAC" evidence="2">
    <location>
        <begin position="209"/>
        <end position="263"/>
    </location>
</feature>
<dbReference type="Pfam" id="PF00990">
    <property type="entry name" value="GGDEF"/>
    <property type="match status" value="1"/>
</dbReference>
<dbReference type="InterPro" id="IPR000700">
    <property type="entry name" value="PAS-assoc_C"/>
</dbReference>
<dbReference type="CDD" id="cd00130">
    <property type="entry name" value="PAS"/>
    <property type="match status" value="2"/>
</dbReference>
<evidence type="ECO:0000259" key="2">
    <source>
        <dbReference type="PROSITE" id="PS50113"/>
    </source>
</evidence>
<accession>A0ABM8FP86</accession>
<dbReference type="InterPro" id="IPR043128">
    <property type="entry name" value="Rev_trsase/Diguanyl_cyclase"/>
</dbReference>
<feature type="domain" description="GGDEF" evidence="4">
    <location>
        <begin position="295"/>
        <end position="435"/>
    </location>
</feature>
<feature type="domain" description="PAC" evidence="2">
    <location>
        <begin position="88"/>
        <end position="140"/>
    </location>
</feature>
<dbReference type="InterPro" id="IPR000160">
    <property type="entry name" value="GGDEF_dom"/>
</dbReference>
<dbReference type="SMART" id="SM00267">
    <property type="entry name" value="GGDEF"/>
    <property type="match status" value="1"/>
</dbReference>
<feature type="domain" description="EAL" evidence="3">
    <location>
        <begin position="444"/>
        <end position="699"/>
    </location>
</feature>
<dbReference type="EMBL" id="AP027370">
    <property type="protein sequence ID" value="BDY13726.1"/>
    <property type="molecule type" value="Genomic_DNA"/>
</dbReference>
<dbReference type="SMART" id="SM00086">
    <property type="entry name" value="PAC"/>
    <property type="match status" value="2"/>
</dbReference>
<dbReference type="PANTHER" id="PTHR44757:SF2">
    <property type="entry name" value="BIOFILM ARCHITECTURE MAINTENANCE PROTEIN MBAA"/>
    <property type="match status" value="1"/>
</dbReference>
<evidence type="ECO:0000259" key="4">
    <source>
        <dbReference type="PROSITE" id="PS50887"/>
    </source>
</evidence>
<dbReference type="CDD" id="cd01949">
    <property type="entry name" value="GGDEF"/>
    <property type="match status" value="1"/>
</dbReference>
<dbReference type="SMART" id="SM00052">
    <property type="entry name" value="EAL"/>
    <property type="match status" value="1"/>
</dbReference>
<dbReference type="InterPro" id="IPR013655">
    <property type="entry name" value="PAS_fold_3"/>
</dbReference>
<dbReference type="SMART" id="SM00091">
    <property type="entry name" value="PAS"/>
    <property type="match status" value="2"/>
</dbReference>
<dbReference type="PROSITE" id="PS50883">
    <property type="entry name" value="EAL"/>
    <property type="match status" value="1"/>
</dbReference>
<dbReference type="PROSITE" id="PS50112">
    <property type="entry name" value="PAS"/>
    <property type="match status" value="2"/>
</dbReference>
<dbReference type="Pfam" id="PF08447">
    <property type="entry name" value="PAS_3"/>
    <property type="match status" value="2"/>
</dbReference>
<evidence type="ECO:0000259" key="3">
    <source>
        <dbReference type="PROSITE" id="PS50883"/>
    </source>
</evidence>
<dbReference type="SUPFAM" id="SSF141868">
    <property type="entry name" value="EAL domain-like"/>
    <property type="match status" value="1"/>
</dbReference>
<dbReference type="InterPro" id="IPR035965">
    <property type="entry name" value="PAS-like_dom_sf"/>
</dbReference>
<dbReference type="SUPFAM" id="SSF55785">
    <property type="entry name" value="PYP-like sensor domain (PAS domain)"/>
    <property type="match status" value="2"/>
</dbReference>
<dbReference type="InterPro" id="IPR029787">
    <property type="entry name" value="Nucleotide_cyclase"/>
</dbReference>
<dbReference type="Proteomes" id="UP001321445">
    <property type="component" value="Chromosome"/>
</dbReference>
<feature type="domain" description="PAS" evidence="1">
    <location>
        <begin position="134"/>
        <end position="206"/>
    </location>
</feature>
<dbReference type="InterPro" id="IPR035919">
    <property type="entry name" value="EAL_sf"/>
</dbReference>
<reference evidence="5 6" key="1">
    <citation type="submission" date="2023-03" db="EMBL/GenBank/DDBJ databases">
        <title>Description of Hydrogenimonas sp. ISO32.</title>
        <authorList>
            <person name="Mino S."/>
            <person name="Fukazawa S."/>
            <person name="Sawabe T."/>
        </authorList>
    </citation>
    <scope>NUCLEOTIDE SEQUENCE [LARGE SCALE GENOMIC DNA]</scope>
    <source>
        <strain evidence="5 6">ISO32</strain>
    </source>
</reference>
<dbReference type="PROSITE" id="PS50887">
    <property type="entry name" value="GGDEF"/>
    <property type="match status" value="1"/>
</dbReference>
<feature type="domain" description="PAS" evidence="1">
    <location>
        <begin position="29"/>
        <end position="83"/>
    </location>
</feature>
<dbReference type="InterPro" id="IPR052155">
    <property type="entry name" value="Biofilm_reg_signaling"/>
</dbReference>